<comment type="similarity">
    <text evidence="1">Belongs to the glycosyl hydrolase 65 family.</text>
</comment>
<dbReference type="Pfam" id="PF03632">
    <property type="entry name" value="Glyco_hydro_65m"/>
    <property type="match status" value="1"/>
</dbReference>
<accession>A0A543IYJ4</accession>
<dbReference type="GO" id="GO:0005975">
    <property type="term" value="P:carbohydrate metabolic process"/>
    <property type="evidence" value="ECO:0007669"/>
    <property type="project" value="InterPro"/>
</dbReference>
<dbReference type="InterPro" id="IPR005196">
    <property type="entry name" value="Glyco_hydro_65_N"/>
</dbReference>
<dbReference type="SUPFAM" id="SSF48208">
    <property type="entry name" value="Six-hairpin glycosidases"/>
    <property type="match status" value="1"/>
</dbReference>
<dbReference type="PANTHER" id="PTHR11051">
    <property type="entry name" value="GLYCOSYL HYDROLASE-RELATED"/>
    <property type="match status" value="1"/>
</dbReference>
<dbReference type="Pfam" id="PF03633">
    <property type="entry name" value="Glyco_hydro_65C"/>
    <property type="match status" value="1"/>
</dbReference>
<dbReference type="Gene3D" id="1.50.10.10">
    <property type="match status" value="1"/>
</dbReference>
<dbReference type="AlphaFoldDB" id="A0A543IYJ4"/>
<evidence type="ECO:0000259" key="9">
    <source>
        <dbReference type="Pfam" id="PF03636"/>
    </source>
</evidence>
<comment type="caution">
    <text evidence="10">The sequence shown here is derived from an EMBL/GenBank/DDBJ whole genome shotgun (WGS) entry which is preliminary data.</text>
</comment>
<dbReference type="RefSeq" id="WP_229788204.1">
    <property type="nucleotide sequence ID" value="NZ_BMPV01000001.1"/>
</dbReference>
<dbReference type="PIRSF" id="PIRSF036289">
    <property type="entry name" value="Glycosyl_hydrolase_malt_phosph"/>
    <property type="match status" value="1"/>
</dbReference>
<protein>
    <submittedName>
        <fullName evidence="10">Alpha,alpha-trehalose phosphorylase</fullName>
    </submittedName>
</protein>
<feature type="binding site" evidence="5">
    <location>
        <begin position="408"/>
        <end position="409"/>
    </location>
    <ligand>
        <name>substrate</name>
    </ligand>
</feature>
<feature type="active site" description="Proton donor" evidence="4">
    <location>
        <position position="535"/>
    </location>
</feature>
<evidence type="ECO:0000256" key="5">
    <source>
        <dbReference type="PIRSR" id="PIRSR036289-51"/>
    </source>
</evidence>
<dbReference type="GO" id="GO:0004553">
    <property type="term" value="F:hydrolase activity, hydrolyzing O-glycosyl compounds"/>
    <property type="evidence" value="ECO:0007669"/>
    <property type="project" value="TreeGrafter"/>
</dbReference>
<evidence type="ECO:0000259" key="7">
    <source>
        <dbReference type="Pfam" id="PF03632"/>
    </source>
</evidence>
<dbReference type="Proteomes" id="UP000319213">
    <property type="component" value="Unassembled WGS sequence"/>
</dbReference>
<evidence type="ECO:0000313" key="11">
    <source>
        <dbReference type="Proteomes" id="UP000319213"/>
    </source>
</evidence>
<dbReference type="FunFam" id="1.50.10.10:FF:000029">
    <property type="entry name" value="Family 65 glycosyl hydrolase"/>
    <property type="match status" value="1"/>
</dbReference>
<feature type="binding site" evidence="5">
    <location>
        <begin position="639"/>
        <end position="640"/>
    </location>
    <ligand>
        <name>substrate</name>
    </ligand>
</feature>
<evidence type="ECO:0000256" key="1">
    <source>
        <dbReference type="ARBA" id="ARBA00006768"/>
    </source>
</evidence>
<evidence type="ECO:0000256" key="3">
    <source>
        <dbReference type="ARBA" id="ARBA00023295"/>
    </source>
</evidence>
<dbReference type="InterPro" id="IPR005195">
    <property type="entry name" value="Glyco_hydro_65_M"/>
</dbReference>
<evidence type="ECO:0000259" key="8">
    <source>
        <dbReference type="Pfam" id="PF03633"/>
    </source>
</evidence>
<feature type="region of interest" description="Disordered" evidence="6">
    <location>
        <begin position="799"/>
        <end position="834"/>
    </location>
</feature>
<evidence type="ECO:0000256" key="4">
    <source>
        <dbReference type="PIRSR" id="PIRSR036289-50"/>
    </source>
</evidence>
<dbReference type="GO" id="GO:0030246">
    <property type="term" value="F:carbohydrate binding"/>
    <property type="evidence" value="ECO:0007669"/>
    <property type="project" value="InterPro"/>
</dbReference>
<feature type="domain" description="Glycoside hydrolase family 65 central catalytic" evidence="7">
    <location>
        <begin position="374"/>
        <end position="726"/>
    </location>
</feature>
<dbReference type="InterPro" id="IPR008928">
    <property type="entry name" value="6-hairpin_glycosidase_sf"/>
</dbReference>
<dbReference type="InterPro" id="IPR037018">
    <property type="entry name" value="GH65_N"/>
</dbReference>
<dbReference type="PANTHER" id="PTHR11051:SF13">
    <property type="entry name" value="GLYCOSYL TRANSFERASE"/>
    <property type="match status" value="1"/>
</dbReference>
<gene>
    <name evidence="10" type="ORF">FHX40_2333</name>
</gene>
<evidence type="ECO:0000256" key="2">
    <source>
        <dbReference type="ARBA" id="ARBA00022801"/>
    </source>
</evidence>
<feature type="domain" description="Glycoside hydrolase family 65 C-terminal" evidence="8">
    <location>
        <begin position="736"/>
        <end position="797"/>
    </location>
</feature>
<keyword evidence="11" id="KW-1185">Reference proteome</keyword>
<evidence type="ECO:0000256" key="6">
    <source>
        <dbReference type="SAM" id="MobiDB-lite"/>
    </source>
</evidence>
<name>A0A543IYJ4_9ACTN</name>
<dbReference type="InterPro" id="IPR017045">
    <property type="entry name" value="Malt_Pase/Glycosyl_Hdrlase"/>
</dbReference>
<evidence type="ECO:0000313" key="10">
    <source>
        <dbReference type="EMBL" id="TQM75621.1"/>
    </source>
</evidence>
<dbReference type="InterPro" id="IPR012341">
    <property type="entry name" value="6hp_glycosidase-like_sf"/>
</dbReference>
<reference evidence="10 11" key="1">
    <citation type="submission" date="2019-06" db="EMBL/GenBank/DDBJ databases">
        <title>Sequencing the genomes of 1000 actinobacteria strains.</title>
        <authorList>
            <person name="Klenk H.-P."/>
        </authorList>
    </citation>
    <scope>NUCLEOTIDE SEQUENCE [LARGE SCALE GENOMIC DNA]</scope>
    <source>
        <strain evidence="10 11">DSM 43186</strain>
    </source>
</reference>
<keyword evidence="3" id="KW-0326">Glycosidase</keyword>
<proteinExistence type="inferred from homology"/>
<dbReference type="Pfam" id="PF03636">
    <property type="entry name" value="Glyco_hydro_65N"/>
    <property type="match status" value="1"/>
</dbReference>
<feature type="compositionally biased region" description="Pro residues" evidence="6">
    <location>
        <begin position="805"/>
        <end position="820"/>
    </location>
</feature>
<keyword evidence="2" id="KW-0378">Hydrolase</keyword>
<dbReference type="Gene3D" id="2.70.98.40">
    <property type="entry name" value="Glycoside hydrolase, family 65, N-terminal domain"/>
    <property type="match status" value="1"/>
</dbReference>
<dbReference type="FunFam" id="2.70.98.40:FF:000001">
    <property type="entry name" value="Family 65 glycosyl hydrolase"/>
    <property type="match status" value="1"/>
</dbReference>
<dbReference type="SUPFAM" id="SSF74650">
    <property type="entry name" value="Galactose mutarotase-like"/>
    <property type="match status" value="1"/>
</dbReference>
<feature type="domain" description="Glycoside hydrolase family 65 N-terminal" evidence="9">
    <location>
        <begin position="62"/>
        <end position="317"/>
    </location>
</feature>
<dbReference type="InterPro" id="IPR005194">
    <property type="entry name" value="Glyco_hydro_65_C"/>
</dbReference>
<dbReference type="Gene3D" id="2.60.420.10">
    <property type="entry name" value="Maltose phosphorylase, domain 3"/>
    <property type="match status" value="1"/>
</dbReference>
<organism evidence="10 11">
    <name type="scientific">Thermopolyspora flexuosa</name>
    <dbReference type="NCBI Taxonomy" id="103836"/>
    <lineage>
        <taxon>Bacteria</taxon>
        <taxon>Bacillati</taxon>
        <taxon>Actinomycetota</taxon>
        <taxon>Actinomycetes</taxon>
        <taxon>Streptosporangiales</taxon>
        <taxon>Streptosporangiaceae</taxon>
        <taxon>Thermopolyspora</taxon>
    </lineage>
</organism>
<dbReference type="GO" id="GO:0016757">
    <property type="term" value="F:glycosyltransferase activity"/>
    <property type="evidence" value="ECO:0007669"/>
    <property type="project" value="UniProtKB-ARBA"/>
</dbReference>
<dbReference type="InterPro" id="IPR011013">
    <property type="entry name" value="Gal_mutarotase_sf_dom"/>
</dbReference>
<sequence length="834" mass="91924">MRDGWAKDAGSNTVSNTVSNTALDAALDAASTDTARSGDAAARGEIRRHPGSPFTVEPWCVRETELDLNTLAQSESVFALSNGHIGLRGNLDEGDPHGLPGTYLNSVYEIRPLPYAEAGYGYPESGQTIINVTNGKLIRLLVDDEPLDVRYGTLHSHERVLDMRAGTLFRDMTWTSPADDTVRVRSTRLVSLTQRAVAAICYEVEPIGKPLRLVVQSALVANESLPQPGKDPRVAAALESPLVCEEHVARRAGVIMVHRTKVSGLRVAAGMDHVIDSPAPTAVEVESTEDVGRVTIACVLRPGERLRLVKFVAYGWSSQRSRPALHDQVVAALAGAKRTGWEGLLAEQRAFLDEFWAGADVEIEGDDEVQQAVRFGLFHILQAGARAERRPIAAKGLTGTGYDGHTFWDTESFVLPVLTYTRPSAAADVLRWRQMTLPLAAERARQLGLPGAAFPWRTIRGQECSGYWPAGTAAFHIGADIADAVLRYVDATEDVRFERETGLELLVQTARLWRGLGHYDAQGRFRIDGVTGPDEYSALADNNVYTNLMAQRNLRGAADVAERHPDVAADLDVTPTEIESWRQAADSMYIPYDELRQVHPQSEGFTDHAVWDFEQTKPDQYPLLLNFPYFDLYRKQVVKQADLVLAMHVCGEAFTFEQKVRNFAYYEPITVRDSSLSAGTQAVIAAEVGHLELAHDYLGEAALTDLHDLHRNTRDGLHMASLAGGWIAAVQGFGGMRASRGRLDFAPRLPSAITRLAFRVRYRGRLIRVTVTPQEAVYELVEGEPYEIGHHGERFILGPREVRRPIPPAPHHPRPAQPPGREPRRRGAVQEAGS</sequence>
<dbReference type="EMBL" id="VFPQ01000001">
    <property type="protein sequence ID" value="TQM75621.1"/>
    <property type="molecule type" value="Genomic_DNA"/>
</dbReference>